<dbReference type="RefSeq" id="XP_002836576.1">
    <property type="nucleotide sequence ID" value="XM_002836530.1"/>
</dbReference>
<feature type="region of interest" description="Disordered" evidence="4">
    <location>
        <begin position="335"/>
        <end position="373"/>
    </location>
</feature>
<dbReference type="InParanoid" id="D5G8C4"/>
<dbReference type="GeneID" id="9188369"/>
<dbReference type="GO" id="GO:0070728">
    <property type="term" value="F:L-leucine binding"/>
    <property type="evidence" value="ECO:0007669"/>
    <property type="project" value="TreeGrafter"/>
</dbReference>
<dbReference type="AlphaFoldDB" id="D5G8C4"/>
<dbReference type="EMBL" id="FN430042">
    <property type="protein sequence ID" value="CAZ80767.1"/>
    <property type="molecule type" value="Genomic_DNA"/>
</dbReference>
<organism evidence="5 6">
    <name type="scientific">Tuber melanosporum (strain Mel28)</name>
    <name type="common">Perigord black truffle</name>
    <dbReference type="NCBI Taxonomy" id="656061"/>
    <lineage>
        <taxon>Eukaryota</taxon>
        <taxon>Fungi</taxon>
        <taxon>Dikarya</taxon>
        <taxon>Ascomycota</taxon>
        <taxon>Pezizomycotina</taxon>
        <taxon>Pezizomycetes</taxon>
        <taxon>Pezizales</taxon>
        <taxon>Tuberaceae</taxon>
        <taxon>Tuber</taxon>
    </lineage>
</organism>
<evidence type="ECO:0000256" key="3">
    <source>
        <dbReference type="ARBA" id="ARBA00022490"/>
    </source>
</evidence>
<feature type="compositionally biased region" description="Low complexity" evidence="4">
    <location>
        <begin position="880"/>
        <end position="890"/>
    </location>
</feature>
<dbReference type="InterPro" id="IPR006730">
    <property type="entry name" value="Sestrin"/>
</dbReference>
<evidence type="ECO:0000313" key="6">
    <source>
        <dbReference type="Proteomes" id="UP000006911"/>
    </source>
</evidence>
<dbReference type="STRING" id="656061.D5G8C4"/>
<gene>
    <name evidence="5" type="ORF">GSTUM_00004739001</name>
</gene>
<feature type="region of interest" description="Disordered" evidence="4">
    <location>
        <begin position="252"/>
        <end position="323"/>
    </location>
</feature>
<feature type="compositionally biased region" description="Polar residues" evidence="4">
    <location>
        <begin position="254"/>
        <end position="266"/>
    </location>
</feature>
<feature type="region of interest" description="Disordered" evidence="4">
    <location>
        <begin position="828"/>
        <end position="895"/>
    </location>
</feature>
<keyword evidence="6" id="KW-1185">Reference proteome</keyword>
<reference evidence="5 6" key="1">
    <citation type="journal article" date="2010" name="Nature">
        <title>Perigord black truffle genome uncovers evolutionary origins and mechanisms of symbiosis.</title>
        <authorList>
            <person name="Martin F."/>
            <person name="Kohler A."/>
            <person name="Murat C."/>
            <person name="Balestrini R."/>
            <person name="Coutinho P.M."/>
            <person name="Jaillon O."/>
            <person name="Montanini B."/>
            <person name="Morin E."/>
            <person name="Noel B."/>
            <person name="Percudani R."/>
            <person name="Porcel B."/>
            <person name="Rubini A."/>
            <person name="Amicucci A."/>
            <person name="Amselem J."/>
            <person name="Anthouard V."/>
            <person name="Arcioni S."/>
            <person name="Artiguenave F."/>
            <person name="Aury J.M."/>
            <person name="Ballario P."/>
            <person name="Bolchi A."/>
            <person name="Brenna A."/>
            <person name="Brun A."/>
            <person name="Buee M."/>
            <person name="Cantarel B."/>
            <person name="Chevalier G."/>
            <person name="Couloux A."/>
            <person name="Da Silva C."/>
            <person name="Denoeud F."/>
            <person name="Duplessis S."/>
            <person name="Ghignone S."/>
            <person name="Hilselberger B."/>
            <person name="Iotti M."/>
            <person name="Marcais B."/>
            <person name="Mello A."/>
            <person name="Miranda M."/>
            <person name="Pacioni G."/>
            <person name="Quesneville H."/>
            <person name="Riccioni C."/>
            <person name="Ruotolo R."/>
            <person name="Splivallo R."/>
            <person name="Stocchi V."/>
            <person name="Tisserant E."/>
            <person name="Viscomi A.R."/>
            <person name="Zambonelli A."/>
            <person name="Zampieri E."/>
            <person name="Henrissat B."/>
            <person name="Lebrun M.H."/>
            <person name="Paolocci F."/>
            <person name="Bonfante P."/>
            <person name="Ottonello S."/>
            <person name="Wincker P."/>
        </authorList>
    </citation>
    <scope>NUCLEOTIDE SEQUENCE [LARGE SCALE GENOMIC DNA]</scope>
    <source>
        <strain evidence="5 6">Mel28</strain>
    </source>
</reference>
<dbReference type="Pfam" id="PF04636">
    <property type="entry name" value="PA26"/>
    <property type="match status" value="2"/>
</dbReference>
<dbReference type="GO" id="GO:0016239">
    <property type="term" value="P:positive regulation of macroautophagy"/>
    <property type="evidence" value="ECO:0007669"/>
    <property type="project" value="TreeGrafter"/>
</dbReference>
<dbReference type="Proteomes" id="UP000006911">
    <property type="component" value="Unassembled WGS sequence"/>
</dbReference>
<feature type="compositionally biased region" description="Basic residues" evidence="4">
    <location>
        <begin position="663"/>
        <end position="676"/>
    </location>
</feature>
<name>D5G8C4_TUBMM</name>
<evidence type="ECO:0000256" key="4">
    <source>
        <dbReference type="SAM" id="MobiDB-lite"/>
    </source>
</evidence>
<evidence type="ECO:0000313" key="5">
    <source>
        <dbReference type="EMBL" id="CAZ80767.1"/>
    </source>
</evidence>
<dbReference type="KEGG" id="tml:GSTUM_00004739001"/>
<feature type="region of interest" description="Disordered" evidence="4">
    <location>
        <begin position="657"/>
        <end position="686"/>
    </location>
</feature>
<dbReference type="GO" id="GO:1904262">
    <property type="term" value="P:negative regulation of TORC1 signaling"/>
    <property type="evidence" value="ECO:0007669"/>
    <property type="project" value="TreeGrafter"/>
</dbReference>
<keyword evidence="3" id="KW-0963">Cytoplasm</keyword>
<feature type="compositionally biased region" description="Polar residues" evidence="4">
    <location>
        <begin position="280"/>
        <end position="289"/>
    </location>
</feature>
<feature type="compositionally biased region" description="Basic and acidic residues" evidence="4">
    <location>
        <begin position="863"/>
        <end position="879"/>
    </location>
</feature>
<feature type="compositionally biased region" description="Polar residues" evidence="4">
    <location>
        <begin position="568"/>
        <end position="579"/>
    </location>
</feature>
<feature type="region of interest" description="Disordered" evidence="4">
    <location>
        <begin position="568"/>
        <end position="613"/>
    </location>
</feature>
<evidence type="ECO:0000256" key="1">
    <source>
        <dbReference type="ARBA" id="ARBA00004496"/>
    </source>
</evidence>
<dbReference type="GO" id="GO:1990253">
    <property type="term" value="P:cellular response to leucine starvation"/>
    <property type="evidence" value="ECO:0007669"/>
    <property type="project" value="TreeGrafter"/>
</dbReference>
<comment type="subcellular location">
    <subcellularLocation>
        <location evidence="1">Cytoplasm</location>
    </subcellularLocation>
</comment>
<dbReference type="HOGENOM" id="CLU_300746_0_0_1"/>
<dbReference type="PANTHER" id="PTHR12474">
    <property type="entry name" value="P53 REGULATED PA26 NUCLEAR PROTEIN SESTRIN"/>
    <property type="match status" value="1"/>
</dbReference>
<dbReference type="GO" id="GO:1901031">
    <property type="term" value="P:regulation of response to reactive oxygen species"/>
    <property type="evidence" value="ECO:0007669"/>
    <property type="project" value="InterPro"/>
</dbReference>
<evidence type="ECO:0000256" key="2">
    <source>
        <dbReference type="ARBA" id="ARBA00008350"/>
    </source>
</evidence>
<accession>D5G8C4</accession>
<sequence>MANLFRHGLFNCFFDDEPILRTNALRILGLVVDHWTLAWQDYLRTSSGSSMSPRLARPPLVRQQSNGSGASPAPPSSRNMLRRDSSFKMHFEDVFGVDGDDSSTLDHLGRKDSIYNSFLPLTPERDDGWTTLSGDFAVSPTDASGGFADGAVRFGNKWLAELDFANRDLAWTGHQVADETWGVEEMKTNLENFYSWLLRFSIDCPFKDVRKECRAILQRAEKAGARLPEVPVRGPSFFIPLNETIGLNFGPWTPATSNPKSPTSFDIPSEDEEDCISFSPRESNGNMSPASGIMIPDPNKGSANRERPRSTSRGRTPIGSLNRGTRRTTVSIVSSLFQTPPSPPNGVGTSHKVKRRQARRPMPKYLPKPKPPSDEVRALQVNAYMRTGRVGNLNKILFFFPRFAEINRETTDLFLSDDSGNGPLPQKWRIYLGIISSAEKKCQYYLSLLSEKFLTVRGDRQWLKGLHYTPPKLQRISKLNMLLAHRPWTITPDDIKELVRGEEGGNMDPEQRWTMAEVVQAICIMSFYHSKSAMALAWAILPEADLLGGTVKTMEKYTPVAPFGSLATTSIPTEPSENSGFVKRDEESGKSGVCRKRQQQVAEGQEPMELPEKWRKTPNGGIPFISDPNSQTSPLLSSSKPVDVPTASLIKTQATLGTVKERERHHRRTKSQKRRKSFEECAASDDAPPPATCLGGFSLSAPNSYVPFSSLSNGRPLPAQARDFLISPSSSTSSLFDTSLLGDQVPANIIVEDYARFLHPESLDHEHKDFDPNSYEYEFLPMEEFEWERNASSIISDYLDGVVELLDRYFKEAQEADGEEDTLFSAAVETLPPRKRLNDEPSSGRGDDRPSRAPCDGEFDDLDSSHDHNLSERHDRIDRSFNSSGRSTSSPPRYGFEPRSFKEAAWFYSLRLLGIQKDDFRYSEIKVLLDKGARRYLKRICAQPDMVSLADWAGVGQGIGVLKCEEKCLLSLLACQAQFMGEMLWGIRAVSEYIG</sequence>
<dbReference type="GO" id="GO:0005634">
    <property type="term" value="C:nucleus"/>
    <property type="evidence" value="ECO:0007669"/>
    <property type="project" value="InterPro"/>
</dbReference>
<protein>
    <submittedName>
        <fullName evidence="5">(Perigord truffle) hypothetical protein</fullName>
    </submittedName>
</protein>
<dbReference type="SUPFAM" id="SSF69118">
    <property type="entry name" value="AhpD-like"/>
    <property type="match status" value="1"/>
</dbReference>
<dbReference type="GO" id="GO:0005737">
    <property type="term" value="C:cytoplasm"/>
    <property type="evidence" value="ECO:0007669"/>
    <property type="project" value="UniProtKB-SubCell"/>
</dbReference>
<dbReference type="GO" id="GO:0016684">
    <property type="term" value="F:oxidoreductase activity, acting on peroxide as acceptor"/>
    <property type="evidence" value="ECO:0007669"/>
    <property type="project" value="TreeGrafter"/>
</dbReference>
<dbReference type="OMA" id="NWSTSEV"/>
<dbReference type="eggNOG" id="KOG3746">
    <property type="taxonomic scope" value="Eukaryota"/>
</dbReference>
<feature type="compositionally biased region" description="Basic residues" evidence="4">
    <location>
        <begin position="351"/>
        <end position="362"/>
    </location>
</feature>
<proteinExistence type="inferred from homology"/>
<dbReference type="PANTHER" id="PTHR12474:SF0">
    <property type="entry name" value="SESTRIN HOMOLOG"/>
    <property type="match status" value="1"/>
</dbReference>
<comment type="similarity">
    <text evidence="2">Belongs to the sestrin family.</text>
</comment>
<dbReference type="GO" id="GO:0071233">
    <property type="term" value="P:cellular response to L-leucine"/>
    <property type="evidence" value="ECO:0007669"/>
    <property type="project" value="TreeGrafter"/>
</dbReference>
<feature type="region of interest" description="Disordered" evidence="4">
    <location>
        <begin position="46"/>
        <end position="79"/>
    </location>
</feature>
<dbReference type="InterPro" id="IPR029032">
    <property type="entry name" value="AhpD-like"/>
</dbReference>